<reference evidence="11 12" key="1">
    <citation type="journal article" date="2015" name="Stand. Genomic Sci.">
        <title>Genomic Encyclopedia of Bacterial and Archaeal Type Strains, Phase III: the genomes of soil and plant-associated and newly described type strains.</title>
        <authorList>
            <person name="Whitman W.B."/>
            <person name="Woyke T."/>
            <person name="Klenk H.P."/>
            <person name="Zhou Y."/>
            <person name="Lilburn T.G."/>
            <person name="Beck B.J."/>
            <person name="De Vos P."/>
            <person name="Vandamme P."/>
            <person name="Eisen J.A."/>
            <person name="Garrity G."/>
            <person name="Hugenholtz P."/>
            <person name="Kyrpides N.C."/>
        </authorList>
    </citation>
    <scope>NUCLEOTIDE SEQUENCE [LARGE SCALE GENOMIC DNA]</scope>
    <source>
        <strain evidence="11 12">CGMCC 1.6855</strain>
    </source>
</reference>
<dbReference type="PANTHER" id="PTHR30069:SF29">
    <property type="entry name" value="HEMOGLOBIN AND HEMOGLOBIN-HAPTOGLOBIN-BINDING PROTEIN 1-RELATED"/>
    <property type="match status" value="1"/>
</dbReference>
<dbReference type="AlphaFoldDB" id="A0A562M8K6"/>
<sequence>MRKYLLLFILFFTLQALAQHHTSVKIIGYVKNADGKALSDATVYIKNTAYSTSTDKDGHYILVVAPGKYEIIGSKVGFLAHKESATVTIGENKYLQFDLNADPNTTLDQVVVAGKSGIQEVRESPFNVVALDAKARYNSTMNLTDLLAKASGVKIRQAGGLGSDVNIAINGFTGRNIKIFMDGVPMQGTSSSFQLNNIPVSLAERIEIYKGVIPIEFGSDALGGVINIVTNQSTNSFVDASYSYGTYNTHRTNIIVGHTTPKGFSFQLNGYQNYSDNSYKIKSRLKTNGNTSRDTMWFKRFHGGYHNEGLVAKVGWVNKPWADRFFIGATLSQDYKEIQNAPGNIETVYGDVFQKSKGLQPTMEYYKRDLLIKGLTARVTANYNFSRNSTVDTSSYSYNWLGERIIAVSKGERGVAGLSDSDNSNYSGTANLSYRINDQHAITLNDIQTGFVRKLVSDLPEESLSEFEKLKRHSSKNVLGLSYRYRHSRSWNVNAFGKNYLQKVRGPYNNGDEAHPDYQEKSVSYNKIGYGIASTYFWREFQFKASWERAYRLPSDRDLFGDETEEVGNTDLKPESSMNYNLGVTMNKEFGHAHVIYVDVNGYYRDTKDFIRTTFMPRSQLTELVNFGKTRTIGVDLEARYYFKNIATIGGTYTFMNLYNNEKTRDAASGTVANSTYKDHMPNIPYNFGNLEAGYYLHHLGGKDNVLNLTYSFNYVGKFYLNFESLGDAVNGGEKYALPTQISHDFGATYMVKNGKYNFTLEVQNLTGAELADNFGMLKPGRAIYGKVRFYVMKRTKNQ</sequence>
<dbReference type="SUPFAM" id="SSF56935">
    <property type="entry name" value="Porins"/>
    <property type="match status" value="1"/>
</dbReference>
<dbReference type="Pfam" id="PF13620">
    <property type="entry name" value="CarboxypepD_reg"/>
    <property type="match status" value="1"/>
</dbReference>
<dbReference type="Gene3D" id="2.170.130.10">
    <property type="entry name" value="TonB-dependent receptor, plug domain"/>
    <property type="match status" value="1"/>
</dbReference>
<evidence type="ECO:0000256" key="3">
    <source>
        <dbReference type="ARBA" id="ARBA00022452"/>
    </source>
</evidence>
<evidence type="ECO:0000256" key="7">
    <source>
        <dbReference type="ARBA" id="ARBA00023237"/>
    </source>
</evidence>
<feature type="signal peptide" evidence="9">
    <location>
        <begin position="1"/>
        <end position="18"/>
    </location>
</feature>
<accession>A0A562M8K6</accession>
<evidence type="ECO:0000256" key="1">
    <source>
        <dbReference type="ARBA" id="ARBA00004571"/>
    </source>
</evidence>
<dbReference type="InterPro" id="IPR008969">
    <property type="entry name" value="CarboxyPept-like_regulatory"/>
</dbReference>
<evidence type="ECO:0000313" key="11">
    <source>
        <dbReference type="EMBL" id="TWI16138.1"/>
    </source>
</evidence>
<keyword evidence="4 8" id="KW-0812">Transmembrane</keyword>
<dbReference type="InterPro" id="IPR012910">
    <property type="entry name" value="Plug_dom"/>
</dbReference>
<dbReference type="Gene3D" id="2.40.170.20">
    <property type="entry name" value="TonB-dependent receptor, beta-barrel domain"/>
    <property type="match status" value="1"/>
</dbReference>
<dbReference type="OrthoDB" id="9812892at2"/>
<keyword evidence="5 9" id="KW-0732">Signal</keyword>
<evidence type="ECO:0000256" key="5">
    <source>
        <dbReference type="ARBA" id="ARBA00022729"/>
    </source>
</evidence>
<dbReference type="Proteomes" id="UP000315908">
    <property type="component" value="Unassembled WGS sequence"/>
</dbReference>
<keyword evidence="11" id="KW-0675">Receptor</keyword>
<dbReference type="Gene3D" id="2.60.40.1120">
    <property type="entry name" value="Carboxypeptidase-like, regulatory domain"/>
    <property type="match status" value="1"/>
</dbReference>
<dbReference type="InterPro" id="IPR039426">
    <property type="entry name" value="TonB-dep_rcpt-like"/>
</dbReference>
<feature type="chain" id="PRO_5021964428" evidence="9">
    <location>
        <begin position="19"/>
        <end position="799"/>
    </location>
</feature>
<proteinExistence type="inferred from homology"/>
<dbReference type="Pfam" id="PF07715">
    <property type="entry name" value="Plug"/>
    <property type="match status" value="1"/>
</dbReference>
<comment type="subcellular location">
    <subcellularLocation>
        <location evidence="1 8">Cell outer membrane</location>
        <topology evidence="1 8">Multi-pass membrane protein</topology>
    </subcellularLocation>
</comment>
<evidence type="ECO:0000256" key="4">
    <source>
        <dbReference type="ARBA" id="ARBA00022692"/>
    </source>
</evidence>
<evidence type="ECO:0000256" key="2">
    <source>
        <dbReference type="ARBA" id="ARBA00022448"/>
    </source>
</evidence>
<dbReference type="EMBL" id="VLKR01000033">
    <property type="protein sequence ID" value="TWI16138.1"/>
    <property type="molecule type" value="Genomic_DNA"/>
</dbReference>
<keyword evidence="2 8" id="KW-0813">Transport</keyword>
<dbReference type="InterPro" id="IPR036942">
    <property type="entry name" value="Beta-barrel_TonB_sf"/>
</dbReference>
<comment type="caution">
    <text evidence="11">The sequence shown here is derived from an EMBL/GenBank/DDBJ whole genome shotgun (WGS) entry which is preliminary data.</text>
</comment>
<name>A0A562M8K6_9SPHI</name>
<protein>
    <submittedName>
        <fullName evidence="11">Outer membrane cobalamin receptor</fullName>
    </submittedName>
</protein>
<keyword evidence="3 8" id="KW-1134">Transmembrane beta strand</keyword>
<keyword evidence="7 8" id="KW-0998">Cell outer membrane</keyword>
<evidence type="ECO:0000313" key="12">
    <source>
        <dbReference type="Proteomes" id="UP000315908"/>
    </source>
</evidence>
<keyword evidence="6 8" id="KW-0472">Membrane</keyword>
<dbReference type="GO" id="GO:0009279">
    <property type="term" value="C:cell outer membrane"/>
    <property type="evidence" value="ECO:0007669"/>
    <property type="project" value="UniProtKB-SubCell"/>
</dbReference>
<evidence type="ECO:0000259" key="10">
    <source>
        <dbReference type="Pfam" id="PF07715"/>
    </source>
</evidence>
<dbReference type="RefSeq" id="WP_158638956.1">
    <property type="nucleotide sequence ID" value="NZ_VLKR01000033.1"/>
</dbReference>
<feature type="domain" description="TonB-dependent receptor plug" evidence="10">
    <location>
        <begin position="122"/>
        <end position="225"/>
    </location>
</feature>
<evidence type="ECO:0000256" key="9">
    <source>
        <dbReference type="SAM" id="SignalP"/>
    </source>
</evidence>
<dbReference type="InterPro" id="IPR037066">
    <property type="entry name" value="Plug_dom_sf"/>
</dbReference>
<dbReference type="PROSITE" id="PS52016">
    <property type="entry name" value="TONB_DEPENDENT_REC_3"/>
    <property type="match status" value="1"/>
</dbReference>
<gene>
    <name evidence="11" type="ORF">IQ31_04591</name>
</gene>
<organism evidence="11 12">
    <name type="scientific">Sphingobacterium siyangense</name>
    <dbReference type="NCBI Taxonomy" id="459529"/>
    <lineage>
        <taxon>Bacteria</taxon>
        <taxon>Pseudomonadati</taxon>
        <taxon>Bacteroidota</taxon>
        <taxon>Sphingobacteriia</taxon>
        <taxon>Sphingobacteriales</taxon>
        <taxon>Sphingobacteriaceae</taxon>
        <taxon>Sphingobacterium</taxon>
    </lineage>
</organism>
<dbReference type="GO" id="GO:0044718">
    <property type="term" value="P:siderophore transmembrane transport"/>
    <property type="evidence" value="ECO:0007669"/>
    <property type="project" value="TreeGrafter"/>
</dbReference>
<dbReference type="PANTHER" id="PTHR30069">
    <property type="entry name" value="TONB-DEPENDENT OUTER MEMBRANE RECEPTOR"/>
    <property type="match status" value="1"/>
</dbReference>
<dbReference type="GO" id="GO:0015344">
    <property type="term" value="F:siderophore uptake transmembrane transporter activity"/>
    <property type="evidence" value="ECO:0007669"/>
    <property type="project" value="TreeGrafter"/>
</dbReference>
<evidence type="ECO:0000256" key="8">
    <source>
        <dbReference type="PROSITE-ProRule" id="PRU01360"/>
    </source>
</evidence>
<dbReference type="SUPFAM" id="SSF49464">
    <property type="entry name" value="Carboxypeptidase regulatory domain-like"/>
    <property type="match status" value="1"/>
</dbReference>
<comment type="similarity">
    <text evidence="8">Belongs to the TonB-dependent receptor family.</text>
</comment>
<evidence type="ECO:0000256" key="6">
    <source>
        <dbReference type="ARBA" id="ARBA00023136"/>
    </source>
</evidence>